<organism evidence="8">
    <name type="scientific">Thermodesulfovibrio autotrophicus</name>
    <dbReference type="NCBI Taxonomy" id="3118333"/>
    <lineage>
        <taxon>Bacteria</taxon>
        <taxon>Pseudomonadati</taxon>
        <taxon>Nitrospirota</taxon>
        <taxon>Thermodesulfovibrionia</taxon>
        <taxon>Thermodesulfovibrionales</taxon>
        <taxon>Thermodesulfovibrionaceae</taxon>
        <taxon>Thermodesulfovibrio</taxon>
    </lineage>
</organism>
<dbReference type="GO" id="GO:0016020">
    <property type="term" value="C:membrane"/>
    <property type="evidence" value="ECO:0007669"/>
    <property type="project" value="UniProtKB-SubCell"/>
</dbReference>
<keyword evidence="3" id="KW-1003">Cell membrane</keyword>
<evidence type="ECO:0000256" key="2">
    <source>
        <dbReference type="ARBA" id="ARBA00022448"/>
    </source>
</evidence>
<proteinExistence type="predicted"/>
<feature type="transmembrane region" description="Helical" evidence="7">
    <location>
        <begin position="135"/>
        <end position="153"/>
    </location>
</feature>
<feature type="transmembrane region" description="Helical" evidence="7">
    <location>
        <begin position="165"/>
        <end position="183"/>
    </location>
</feature>
<feature type="transmembrane region" description="Helical" evidence="7">
    <location>
        <begin position="227"/>
        <end position="249"/>
    </location>
</feature>
<feature type="transmembrane region" description="Helical" evidence="7">
    <location>
        <begin position="96"/>
        <end position="115"/>
    </location>
</feature>
<accession>A0AAU8GYI0</accession>
<gene>
    <name evidence="8" type="ORF">V4D30_04670</name>
</gene>
<dbReference type="PANTHER" id="PTHR36838:SF1">
    <property type="entry name" value="SLR1864 PROTEIN"/>
    <property type="match status" value="1"/>
</dbReference>
<sequence length="308" mass="34089">MLFEIFLFIFAGLALRFLLTVSGISPEKIDSIRDRINYFVFYYIIPFVCFKTTYTMPFSLSHLKISLVANFTILSCVALSWLIYKKIASIKDIKPEVIGSLIMCSAFGNVLYIGLPILTKLYGAEGMSYAFSYDFLASTPLTWTVAVAVCMKYGKAKSFKLKDSFLTILKIPPIWGLLIGLSFRELNIPLPDLLIVTLKAISSYVTYLMLVIVGISIKAVPPQRFALLLPAIIIKIIVSPFLALSFGSLTGLSGVPLNVCIIDAAMPSMILSMIFATAFGVDLRTAIEMIFLTTVSFLSFFVIFAGIF</sequence>
<keyword evidence="2" id="KW-0813">Transport</keyword>
<comment type="subcellular location">
    <subcellularLocation>
        <location evidence="1">Membrane</location>
        <topology evidence="1">Multi-pass membrane protein</topology>
    </subcellularLocation>
</comment>
<evidence type="ECO:0000256" key="3">
    <source>
        <dbReference type="ARBA" id="ARBA00022475"/>
    </source>
</evidence>
<dbReference type="RefSeq" id="WP_353685094.1">
    <property type="nucleotide sequence ID" value="NZ_CP144373.1"/>
</dbReference>
<feature type="transmembrane region" description="Helical" evidence="7">
    <location>
        <begin position="36"/>
        <end position="53"/>
    </location>
</feature>
<feature type="transmembrane region" description="Helical" evidence="7">
    <location>
        <begin position="65"/>
        <end position="84"/>
    </location>
</feature>
<name>A0AAU8GYI0_9BACT</name>
<feature type="transmembrane region" description="Helical" evidence="7">
    <location>
        <begin position="195"/>
        <end position="215"/>
    </location>
</feature>
<dbReference type="InterPro" id="IPR004776">
    <property type="entry name" value="Mem_transp_PIN-like"/>
</dbReference>
<evidence type="ECO:0000256" key="5">
    <source>
        <dbReference type="ARBA" id="ARBA00022989"/>
    </source>
</evidence>
<evidence type="ECO:0000313" key="8">
    <source>
        <dbReference type="EMBL" id="XCH47574.1"/>
    </source>
</evidence>
<feature type="transmembrane region" description="Helical" evidence="7">
    <location>
        <begin position="255"/>
        <end position="279"/>
    </location>
</feature>
<evidence type="ECO:0000256" key="1">
    <source>
        <dbReference type="ARBA" id="ARBA00004141"/>
    </source>
</evidence>
<keyword evidence="5 7" id="KW-1133">Transmembrane helix</keyword>
<keyword evidence="6 7" id="KW-0472">Membrane</keyword>
<protein>
    <submittedName>
        <fullName evidence="8">AEC family transporter</fullName>
    </submittedName>
</protein>
<feature type="transmembrane region" description="Helical" evidence="7">
    <location>
        <begin position="6"/>
        <end position="24"/>
    </location>
</feature>
<evidence type="ECO:0000256" key="7">
    <source>
        <dbReference type="SAM" id="Phobius"/>
    </source>
</evidence>
<dbReference type="GO" id="GO:0055085">
    <property type="term" value="P:transmembrane transport"/>
    <property type="evidence" value="ECO:0007669"/>
    <property type="project" value="InterPro"/>
</dbReference>
<dbReference type="PANTHER" id="PTHR36838">
    <property type="entry name" value="AUXIN EFFLUX CARRIER FAMILY PROTEIN"/>
    <property type="match status" value="1"/>
</dbReference>
<dbReference type="AlphaFoldDB" id="A0AAU8GYI0"/>
<dbReference type="EMBL" id="CP144373">
    <property type="protein sequence ID" value="XCH47574.1"/>
    <property type="molecule type" value="Genomic_DNA"/>
</dbReference>
<keyword evidence="4 7" id="KW-0812">Transmembrane</keyword>
<evidence type="ECO:0000256" key="6">
    <source>
        <dbReference type="ARBA" id="ARBA00023136"/>
    </source>
</evidence>
<feature type="transmembrane region" description="Helical" evidence="7">
    <location>
        <begin position="286"/>
        <end position="307"/>
    </location>
</feature>
<dbReference type="Pfam" id="PF03547">
    <property type="entry name" value="Mem_trans"/>
    <property type="match status" value="1"/>
</dbReference>
<evidence type="ECO:0000256" key="4">
    <source>
        <dbReference type="ARBA" id="ARBA00022692"/>
    </source>
</evidence>
<dbReference type="KEGG" id="taut:V4D30_04670"/>
<reference evidence="8" key="1">
    <citation type="submission" date="2024-01" db="EMBL/GenBank/DDBJ databases">
        <title>The first autotrophic representatives of the genus Thermodesulfovibrio.</title>
        <authorList>
            <person name="Maltseva A.I."/>
            <person name="Elcheninov A.G."/>
            <person name="Kublanov I.V."/>
            <person name="Lebedinsky A.V."/>
            <person name="Frolov E.N."/>
        </authorList>
    </citation>
    <scope>NUCLEOTIDE SEQUENCE</scope>
    <source>
        <strain evidence="8">3907-1M</strain>
    </source>
</reference>